<accession>A0A8T1V5H7</accession>
<dbReference type="OrthoDB" id="119477at2759"/>
<comment type="caution">
    <text evidence="2">The sequence shown here is derived from an EMBL/GenBank/DDBJ whole genome shotgun (WGS) entry which is preliminary data.</text>
</comment>
<name>A0A8T1V5H7_9STRA</name>
<proteinExistence type="predicted"/>
<dbReference type="AlphaFoldDB" id="A0A8T1V5H7"/>
<protein>
    <recommendedName>
        <fullName evidence="4">Glycosyl transferase family 1 domain-containing protein</fullName>
    </recommendedName>
</protein>
<keyword evidence="1" id="KW-0812">Transmembrane</keyword>
<evidence type="ECO:0000256" key="1">
    <source>
        <dbReference type="SAM" id="Phobius"/>
    </source>
</evidence>
<evidence type="ECO:0000313" key="3">
    <source>
        <dbReference type="Proteomes" id="UP000694044"/>
    </source>
</evidence>
<sequence length="541" mass="61085">MGAKKPTVHTWQPGNLHLLCKLFLGMTVVVVIFNSALMGFIPHAAISPGPNDVRDTHRDNFLSEPQVLIKTIHEGEGFAFKPKESDFVPLVERLHMSLLHSACMSNADAIITWEYGVDGKANEEVLIPRDDPRVLDELRRCPDVDIYLPGSLRGNGYCEDGCAYAQYLNSRLLPGWVFEDRFFDKSTNQSTSYHELCPRTPLLFFNHYWDSRHEAEDWPQEKPIYVMPNIEMGQLQATDYWRADVVLCKTNGCYDRMTQWYEQEGNPRGTAVFYTRHTTSDVASYTRHILGEDIRPKNFADVRFTHTAGSSVHKGTPAVVECWLSRPDLPQLDLYMSQGLYEFYHRDHYGVQINASKNINLVRAGLNNLQFGQIIAESAFFLCPSSMEGYGHYINQARSSGGVIITTDAHPMNELIPVPDGGIYVKTERATHPHMLLGGGFEGGHGLRGFEDDGLVAKFSTADLCDAVDTVLNMTAAQRESMAERVQLQYHEDTKVFANQMRELRAYAREQLMLGDSEALTGILGVNGHENRNRLRQGDTR</sequence>
<keyword evidence="3" id="KW-1185">Reference proteome</keyword>
<reference evidence="2" key="1">
    <citation type="submission" date="2021-02" db="EMBL/GenBank/DDBJ databases">
        <authorList>
            <person name="Palmer J.M."/>
        </authorList>
    </citation>
    <scope>NUCLEOTIDE SEQUENCE</scope>
    <source>
        <strain evidence="2">SCRP734</strain>
    </source>
</reference>
<evidence type="ECO:0000313" key="2">
    <source>
        <dbReference type="EMBL" id="KAG7375308.1"/>
    </source>
</evidence>
<evidence type="ECO:0008006" key="4">
    <source>
        <dbReference type="Google" id="ProtNLM"/>
    </source>
</evidence>
<dbReference type="EMBL" id="JAGDFM010001305">
    <property type="protein sequence ID" value="KAG7375308.1"/>
    <property type="molecule type" value="Genomic_DNA"/>
</dbReference>
<organism evidence="2 3">
    <name type="scientific">Phytophthora pseudosyringae</name>
    <dbReference type="NCBI Taxonomy" id="221518"/>
    <lineage>
        <taxon>Eukaryota</taxon>
        <taxon>Sar</taxon>
        <taxon>Stramenopiles</taxon>
        <taxon>Oomycota</taxon>
        <taxon>Peronosporomycetes</taxon>
        <taxon>Peronosporales</taxon>
        <taxon>Peronosporaceae</taxon>
        <taxon>Phytophthora</taxon>
    </lineage>
</organism>
<keyword evidence="1" id="KW-0472">Membrane</keyword>
<feature type="transmembrane region" description="Helical" evidence="1">
    <location>
        <begin position="21"/>
        <end position="41"/>
    </location>
</feature>
<gene>
    <name evidence="2" type="ORF">PHYPSEUDO_001958</name>
</gene>
<dbReference type="Proteomes" id="UP000694044">
    <property type="component" value="Unassembled WGS sequence"/>
</dbReference>
<keyword evidence="1" id="KW-1133">Transmembrane helix</keyword>